<protein>
    <submittedName>
        <fullName evidence="2">Uncharacterized protein</fullName>
    </submittedName>
</protein>
<proteinExistence type="predicted"/>
<keyword evidence="1" id="KW-0472">Membrane</keyword>
<dbReference type="KEGG" id="msea:METESE_23620"/>
<evidence type="ECO:0000313" key="3">
    <source>
        <dbReference type="Proteomes" id="UP001228113"/>
    </source>
</evidence>
<name>A0AA48KCR2_9BACT</name>
<feature type="transmembrane region" description="Helical" evidence="1">
    <location>
        <begin position="25"/>
        <end position="47"/>
    </location>
</feature>
<evidence type="ECO:0000256" key="1">
    <source>
        <dbReference type="SAM" id="Phobius"/>
    </source>
</evidence>
<dbReference type="AlphaFoldDB" id="A0AA48KCR2"/>
<feature type="transmembrane region" description="Helical" evidence="1">
    <location>
        <begin position="108"/>
        <end position="135"/>
    </location>
</feature>
<gene>
    <name evidence="2" type="ORF">METESE_23620</name>
</gene>
<accession>A0AA48KCR2</accession>
<evidence type="ECO:0000313" key="2">
    <source>
        <dbReference type="EMBL" id="BDU77404.1"/>
    </source>
</evidence>
<feature type="transmembrane region" description="Helical" evidence="1">
    <location>
        <begin position="205"/>
        <end position="226"/>
    </location>
</feature>
<dbReference type="RefSeq" id="WP_243335806.1">
    <property type="nucleotide sequence ID" value="NZ_AP027081.1"/>
</dbReference>
<keyword evidence="3" id="KW-1185">Reference proteome</keyword>
<reference evidence="2" key="1">
    <citation type="journal article" date="2023" name="Int. J. Syst. Evol. Microbiol.">
        <title>Mesoterricola silvestris gen. nov., sp. nov., Mesoterricola sediminis sp. nov., Geothrix oryzae sp. nov., Geothrix edaphica sp. nov., Geothrix rubra sp. nov., and Geothrix limicola sp. nov., six novel members of Acidobacteriota isolated from soils.</title>
        <authorList>
            <person name="Itoh H."/>
            <person name="Sugisawa Y."/>
            <person name="Mise K."/>
            <person name="Xu Z."/>
            <person name="Kuniyasu M."/>
            <person name="Ushijima N."/>
            <person name="Kawano K."/>
            <person name="Kobayashi E."/>
            <person name="Shiratori Y."/>
            <person name="Masuda Y."/>
            <person name="Senoo K."/>
        </authorList>
    </citation>
    <scope>NUCLEOTIDE SEQUENCE</scope>
    <source>
        <strain evidence="2">W786</strain>
    </source>
</reference>
<dbReference type="Proteomes" id="UP001228113">
    <property type="component" value="Chromosome"/>
</dbReference>
<feature type="transmembrane region" description="Helical" evidence="1">
    <location>
        <begin position="164"/>
        <end position="185"/>
    </location>
</feature>
<keyword evidence="1" id="KW-0812">Transmembrane</keyword>
<keyword evidence="1" id="KW-1133">Transmembrane helix</keyword>
<organism evidence="2 3">
    <name type="scientific">Mesoterricola sediminis</name>
    <dbReference type="NCBI Taxonomy" id="2927980"/>
    <lineage>
        <taxon>Bacteria</taxon>
        <taxon>Pseudomonadati</taxon>
        <taxon>Acidobacteriota</taxon>
        <taxon>Holophagae</taxon>
        <taxon>Holophagales</taxon>
        <taxon>Holophagaceae</taxon>
        <taxon>Mesoterricola</taxon>
    </lineage>
</organism>
<sequence length="240" mass="25790">MTKSPAPDMACFPEGLRLLARRPQVTLALAALGAVLGALPPVLQILAGLPDRDIVHGALAFVGLFPLEMYFVPRFLVEADAWMGGQEPEGGWQARFDARWVPAMVCRLVLYAAIALGMAAFLLPGIFVLTAFGWAPLRVLLRGERLGDAARGSLALMVRAWRRVIPVILAVAAIFMAYLLVGSLALGSKGGEPTAWIRLTHPGIWAINFLGTLVNLYTSAVLLALFRKLEVPDPVPGATE</sequence>
<feature type="transmembrane region" description="Helical" evidence="1">
    <location>
        <begin position="54"/>
        <end position="72"/>
    </location>
</feature>
<dbReference type="EMBL" id="AP027081">
    <property type="protein sequence ID" value="BDU77404.1"/>
    <property type="molecule type" value="Genomic_DNA"/>
</dbReference>